<comment type="caution">
    <text evidence="2">The sequence shown here is derived from an EMBL/GenBank/DDBJ whole genome shotgun (WGS) entry which is preliminary data.</text>
</comment>
<dbReference type="OrthoDB" id="10511205at2759"/>
<organism evidence="2 3">
    <name type="scientific">Fusarium coffeatum</name>
    <dbReference type="NCBI Taxonomy" id="231269"/>
    <lineage>
        <taxon>Eukaryota</taxon>
        <taxon>Fungi</taxon>
        <taxon>Dikarya</taxon>
        <taxon>Ascomycota</taxon>
        <taxon>Pezizomycotina</taxon>
        <taxon>Sordariomycetes</taxon>
        <taxon>Hypocreomycetidae</taxon>
        <taxon>Hypocreales</taxon>
        <taxon>Nectriaceae</taxon>
        <taxon>Fusarium</taxon>
        <taxon>Fusarium incarnatum-equiseti species complex</taxon>
    </lineage>
</organism>
<dbReference type="GeneID" id="41997950"/>
<dbReference type="RefSeq" id="XP_031013346.1">
    <property type="nucleotide sequence ID" value="XM_031162654.1"/>
</dbReference>
<gene>
    <name evidence="2" type="ORF">FIESC28_08516</name>
</gene>
<feature type="region of interest" description="Disordered" evidence="1">
    <location>
        <begin position="42"/>
        <end position="61"/>
    </location>
</feature>
<evidence type="ECO:0000256" key="1">
    <source>
        <dbReference type="SAM" id="MobiDB-lite"/>
    </source>
</evidence>
<proteinExistence type="predicted"/>
<evidence type="ECO:0000313" key="3">
    <source>
        <dbReference type="Proteomes" id="UP000253153"/>
    </source>
</evidence>
<dbReference type="Proteomes" id="UP000253153">
    <property type="component" value="Unassembled WGS sequence"/>
</dbReference>
<feature type="region of interest" description="Disordered" evidence="1">
    <location>
        <begin position="1"/>
        <end position="34"/>
    </location>
</feature>
<feature type="compositionally biased region" description="Low complexity" evidence="1">
    <location>
        <begin position="1"/>
        <end position="31"/>
    </location>
</feature>
<name>A0A366R6P5_9HYPO</name>
<protein>
    <submittedName>
        <fullName evidence="2">Uncharacterized protein</fullName>
    </submittedName>
</protein>
<reference evidence="2 3" key="1">
    <citation type="submission" date="2018-06" db="EMBL/GenBank/DDBJ databases">
        <title>Fusarium incarnatum-equiseti species complex species 28.</title>
        <authorList>
            <person name="Gardiner D.M."/>
        </authorList>
    </citation>
    <scope>NUCLEOTIDE SEQUENCE [LARGE SCALE GENOMIC DNA]</scope>
    <source>
        <strain evidence="2 3">FIESC_28</strain>
    </source>
</reference>
<dbReference type="EMBL" id="QKXC01000193">
    <property type="protein sequence ID" value="RBR12814.1"/>
    <property type="molecule type" value="Genomic_DNA"/>
</dbReference>
<keyword evidence="3" id="KW-1185">Reference proteome</keyword>
<sequence length="99" mass="10287">MSSSETETPTTTTAGDITTTTEAATTSSAASICTPPEGTVCGRQGYRTTNSGQLGQGSAGTLDESCEMWSEIPGFDDSETSFKWYQPACLCLDDAAPTN</sequence>
<evidence type="ECO:0000313" key="2">
    <source>
        <dbReference type="EMBL" id="RBR12814.1"/>
    </source>
</evidence>
<accession>A0A366R6P5</accession>
<dbReference type="AlphaFoldDB" id="A0A366R6P5"/>